<name>A0A0K0WYQ8_9HYPH</name>
<dbReference type="SUPFAM" id="SSF50998">
    <property type="entry name" value="Quinoprotein alcohol dehydrogenase-like"/>
    <property type="match status" value="1"/>
</dbReference>
<dbReference type="InterPro" id="IPR002372">
    <property type="entry name" value="PQQ_rpt_dom"/>
</dbReference>
<dbReference type="EMBL" id="KP721296">
    <property type="protein sequence ID" value="AKS30317.1"/>
    <property type="molecule type" value="Genomic_DNA"/>
</dbReference>
<protein>
    <submittedName>
        <fullName evidence="2">Methanol dehydrogenase</fullName>
    </submittedName>
</protein>
<dbReference type="InterPro" id="IPR011047">
    <property type="entry name" value="Quinoprotein_ADH-like_sf"/>
</dbReference>
<proteinExistence type="predicted"/>
<gene>
    <name evidence="2" type="primary">mxaF</name>
</gene>
<feature type="domain" description="Pyrrolo-quinoline quinone repeat" evidence="1">
    <location>
        <begin position="37"/>
        <end position="92"/>
    </location>
</feature>
<feature type="non-terminal residue" evidence="2">
    <location>
        <position position="1"/>
    </location>
</feature>
<feature type="non-terminal residue" evidence="2">
    <location>
        <position position="174"/>
    </location>
</feature>
<organism evidence="2">
    <name type="scientific">Rhizobium sp. PaPiEm3-1</name>
    <dbReference type="NCBI Taxonomy" id="1690022"/>
    <lineage>
        <taxon>Bacteria</taxon>
        <taxon>Pseudomonadati</taxon>
        <taxon>Pseudomonadota</taxon>
        <taxon>Alphaproteobacteria</taxon>
        <taxon>Hyphomicrobiales</taxon>
        <taxon>Rhizobiaceae</taxon>
        <taxon>Rhizobium/Agrobacterium group</taxon>
        <taxon>Rhizobium</taxon>
    </lineage>
</organism>
<accession>A0A0K0WYQ8</accession>
<sequence>NLTYYGSRIFSTWNRKMPGANKSARTYWASDAYTSRKPVYQMTPHDEWDVDGIHQRILTEQKMGATERPLLTQFDRNGFSYTLDRTTGELLVAEKYDTEVNWATNVDMVKRSLTYGLPLVQAKYSTDQNREDVNSKGICPAALGPEDHQPAAYSPKTSLFYVPTNHVCMDWEPF</sequence>
<evidence type="ECO:0000259" key="1">
    <source>
        <dbReference type="Pfam" id="PF01011"/>
    </source>
</evidence>
<dbReference type="AlphaFoldDB" id="A0A0K0WYQ8"/>
<dbReference type="Gene3D" id="2.140.10.10">
    <property type="entry name" value="Quinoprotein alcohol dehydrogenase-like superfamily"/>
    <property type="match status" value="1"/>
</dbReference>
<evidence type="ECO:0000313" key="2">
    <source>
        <dbReference type="EMBL" id="AKS30317.1"/>
    </source>
</evidence>
<reference evidence="2" key="1">
    <citation type="submission" date="2015-01" db="EMBL/GenBank/DDBJ databases">
        <title>Culturable methylotrophic bacteria in boreal forest tree ectomycorrhizosphere and humus.</title>
        <authorList>
            <person name="Bomberg M."/>
        </authorList>
    </citation>
    <scope>NUCLEOTIDE SEQUENCE</scope>
    <source>
        <strain evidence="2">PaPiEm3-1</strain>
    </source>
</reference>
<dbReference type="Pfam" id="PF01011">
    <property type="entry name" value="PQQ"/>
    <property type="match status" value="1"/>
</dbReference>